<dbReference type="EMBL" id="AP017378">
    <property type="protein sequence ID" value="BBD07247.1"/>
    <property type="molecule type" value="Genomic_DNA"/>
</dbReference>
<keyword evidence="4 7" id="KW-0812">Transmembrane</keyword>
<evidence type="ECO:0000313" key="9">
    <source>
        <dbReference type="Proteomes" id="UP000269883"/>
    </source>
</evidence>
<dbReference type="KEGG" id="dfl:DFE_0521"/>
<dbReference type="RefSeq" id="WP_126376338.1">
    <property type="nucleotide sequence ID" value="NZ_AP017378.1"/>
</dbReference>
<keyword evidence="6 7" id="KW-0472">Membrane</keyword>
<organism evidence="8 9">
    <name type="scientific">Desulfovibrio ferrophilus</name>
    <dbReference type="NCBI Taxonomy" id="241368"/>
    <lineage>
        <taxon>Bacteria</taxon>
        <taxon>Pseudomonadati</taxon>
        <taxon>Thermodesulfobacteriota</taxon>
        <taxon>Desulfovibrionia</taxon>
        <taxon>Desulfovibrionales</taxon>
        <taxon>Desulfovibrionaceae</taxon>
        <taxon>Desulfovibrio</taxon>
    </lineage>
</organism>
<accession>A0A2Z6AVI5</accession>
<dbReference type="NCBIfam" id="NF004905">
    <property type="entry name" value="PRK06265.1-5"/>
    <property type="match status" value="1"/>
</dbReference>
<keyword evidence="3" id="KW-1003">Cell membrane</keyword>
<evidence type="ECO:0000256" key="4">
    <source>
        <dbReference type="ARBA" id="ARBA00022692"/>
    </source>
</evidence>
<dbReference type="PANTHER" id="PTHR34229">
    <property type="entry name" value="METAL TRANSPORT PROTEIN HI_1621-RELATED"/>
    <property type="match status" value="1"/>
</dbReference>
<proteinExistence type="predicted"/>
<dbReference type="GO" id="GO:0005886">
    <property type="term" value="C:plasma membrane"/>
    <property type="evidence" value="ECO:0007669"/>
    <property type="project" value="UniProtKB-SubCell"/>
</dbReference>
<keyword evidence="2" id="KW-0813">Transport</keyword>
<evidence type="ECO:0000256" key="3">
    <source>
        <dbReference type="ARBA" id="ARBA00022475"/>
    </source>
</evidence>
<feature type="transmembrane region" description="Helical" evidence="7">
    <location>
        <begin position="40"/>
        <end position="61"/>
    </location>
</feature>
<dbReference type="Pfam" id="PF01891">
    <property type="entry name" value="CbiM"/>
    <property type="match status" value="1"/>
</dbReference>
<keyword evidence="5 7" id="KW-1133">Transmembrane helix</keyword>
<gene>
    <name evidence="8" type="ORF">DFE_0521</name>
</gene>
<evidence type="ECO:0000256" key="1">
    <source>
        <dbReference type="ARBA" id="ARBA00004651"/>
    </source>
</evidence>
<dbReference type="Proteomes" id="UP000269883">
    <property type="component" value="Chromosome"/>
</dbReference>
<dbReference type="PANTHER" id="PTHR34229:SF1">
    <property type="entry name" value="METAL TRANSPORT PROTEIN HI_1621-RELATED"/>
    <property type="match status" value="1"/>
</dbReference>
<reference evidence="8 9" key="1">
    <citation type="journal article" date="2018" name="Sci. Adv.">
        <title>Multi-heme cytochromes provide a pathway for survival in energy-limited environments.</title>
        <authorList>
            <person name="Deng X."/>
            <person name="Dohmae N."/>
            <person name="Nealson K.H."/>
            <person name="Hashimoto K."/>
            <person name="Okamoto A."/>
        </authorList>
    </citation>
    <scope>NUCLEOTIDE SEQUENCE [LARGE SCALE GENOMIC DNA]</scope>
    <source>
        <strain evidence="8 9">IS5</strain>
    </source>
</reference>
<sequence length="202" mass="20387">MHISEGVLTAPVLGGGAVLAVAGTWLGLRKLDYDRLMTVAILSAAFFVASLIHVPVGVASAHLIMNGLLGAVLGWAAFPAILVGLALQALLFQFGGITVLGVNTFNMAAPAVLCGMLFRGLMERGGRARTIGGFLCGALSVTLSAALTAGSLALAGDGFLAAAGALFAAHVPVMVAEGVVVAFAVSFLGRVRPELLAFRTSA</sequence>
<dbReference type="Gene3D" id="1.10.1760.20">
    <property type="match status" value="1"/>
</dbReference>
<comment type="subcellular location">
    <subcellularLocation>
        <location evidence="1">Cell membrane</location>
        <topology evidence="1">Multi-pass membrane protein</topology>
    </subcellularLocation>
</comment>
<feature type="transmembrane region" description="Helical" evidence="7">
    <location>
        <begin position="68"/>
        <end position="91"/>
    </location>
</feature>
<keyword evidence="9" id="KW-1185">Reference proteome</keyword>
<feature type="transmembrane region" description="Helical" evidence="7">
    <location>
        <begin position="130"/>
        <end position="153"/>
    </location>
</feature>
<evidence type="ECO:0000256" key="2">
    <source>
        <dbReference type="ARBA" id="ARBA00022448"/>
    </source>
</evidence>
<dbReference type="NCBIfam" id="NF004909">
    <property type="entry name" value="PRK06265.2-5"/>
    <property type="match status" value="1"/>
</dbReference>
<evidence type="ECO:0000256" key="5">
    <source>
        <dbReference type="ARBA" id="ARBA00022989"/>
    </source>
</evidence>
<name>A0A2Z6AVI5_9BACT</name>
<dbReference type="AlphaFoldDB" id="A0A2Z6AVI5"/>
<feature type="transmembrane region" description="Helical" evidence="7">
    <location>
        <begin position="7"/>
        <end position="28"/>
    </location>
</feature>
<evidence type="ECO:0000256" key="7">
    <source>
        <dbReference type="SAM" id="Phobius"/>
    </source>
</evidence>
<dbReference type="NCBIfam" id="NF004904">
    <property type="entry name" value="PRK06265.1-4"/>
    <property type="match status" value="1"/>
</dbReference>
<dbReference type="InterPro" id="IPR002751">
    <property type="entry name" value="CbiM/NikMN"/>
</dbReference>
<evidence type="ECO:0000313" key="8">
    <source>
        <dbReference type="EMBL" id="BBD07247.1"/>
    </source>
</evidence>
<dbReference type="OrthoDB" id="9792317at2"/>
<feature type="transmembrane region" description="Helical" evidence="7">
    <location>
        <begin position="97"/>
        <end position="118"/>
    </location>
</feature>
<evidence type="ECO:0000256" key="6">
    <source>
        <dbReference type="ARBA" id="ARBA00023136"/>
    </source>
</evidence>
<feature type="transmembrane region" description="Helical" evidence="7">
    <location>
        <begin position="159"/>
        <end position="189"/>
    </location>
</feature>
<protein>
    <submittedName>
        <fullName evidence="8">Cobalamin (Vitamin B12) biosynthesis protein CbiM</fullName>
    </submittedName>
</protein>
<dbReference type="GO" id="GO:0000041">
    <property type="term" value="P:transition metal ion transport"/>
    <property type="evidence" value="ECO:0007669"/>
    <property type="project" value="InterPro"/>
</dbReference>